<dbReference type="Pfam" id="PF00072">
    <property type="entry name" value="Response_reg"/>
    <property type="match status" value="1"/>
</dbReference>
<organism evidence="8 9">
    <name type="scientific">Pseudooceanicola lipolyticus</name>
    <dbReference type="NCBI Taxonomy" id="2029104"/>
    <lineage>
        <taxon>Bacteria</taxon>
        <taxon>Pseudomonadati</taxon>
        <taxon>Pseudomonadota</taxon>
        <taxon>Alphaproteobacteria</taxon>
        <taxon>Rhodobacterales</taxon>
        <taxon>Paracoccaceae</taxon>
        <taxon>Pseudooceanicola</taxon>
    </lineage>
</organism>
<dbReference type="RefSeq" id="WP_100164491.1">
    <property type="nucleotide sequence ID" value="NZ_PGTB01000168.1"/>
</dbReference>
<evidence type="ECO:0000256" key="5">
    <source>
        <dbReference type="ARBA" id="ARBA00023163"/>
    </source>
</evidence>
<evidence type="ECO:0000259" key="7">
    <source>
        <dbReference type="PROSITE" id="PS50110"/>
    </source>
</evidence>
<dbReference type="GO" id="GO:0006355">
    <property type="term" value="P:regulation of DNA-templated transcription"/>
    <property type="evidence" value="ECO:0007669"/>
    <property type="project" value="TreeGrafter"/>
</dbReference>
<dbReference type="SUPFAM" id="SSF52172">
    <property type="entry name" value="CheY-like"/>
    <property type="match status" value="1"/>
</dbReference>
<evidence type="ECO:0000256" key="1">
    <source>
        <dbReference type="ARBA" id="ARBA00022553"/>
    </source>
</evidence>
<dbReference type="EMBL" id="PGTB01000168">
    <property type="protein sequence ID" value="PJE34541.1"/>
    <property type="molecule type" value="Genomic_DNA"/>
</dbReference>
<evidence type="ECO:0000256" key="2">
    <source>
        <dbReference type="ARBA" id="ARBA00023012"/>
    </source>
</evidence>
<keyword evidence="1 6" id="KW-0597">Phosphoprotein</keyword>
<evidence type="ECO:0000256" key="4">
    <source>
        <dbReference type="ARBA" id="ARBA00023125"/>
    </source>
</evidence>
<dbReference type="Gene3D" id="3.40.50.2300">
    <property type="match status" value="1"/>
</dbReference>
<gene>
    <name evidence="8" type="ORF">CVM52_21780</name>
</gene>
<feature type="modified residue" description="4-aspartylphosphate" evidence="6">
    <location>
        <position position="54"/>
    </location>
</feature>
<keyword evidence="2" id="KW-0902">Two-component regulatory system</keyword>
<proteinExistence type="predicted"/>
<dbReference type="InterPro" id="IPR039420">
    <property type="entry name" value="WalR-like"/>
</dbReference>
<evidence type="ECO:0000313" key="9">
    <source>
        <dbReference type="Proteomes" id="UP000231553"/>
    </source>
</evidence>
<dbReference type="InterPro" id="IPR001789">
    <property type="entry name" value="Sig_transdc_resp-reg_receiver"/>
</dbReference>
<evidence type="ECO:0000313" key="8">
    <source>
        <dbReference type="EMBL" id="PJE34541.1"/>
    </source>
</evidence>
<dbReference type="PROSITE" id="PS50110">
    <property type="entry name" value="RESPONSE_REGULATORY"/>
    <property type="match status" value="1"/>
</dbReference>
<evidence type="ECO:0000256" key="6">
    <source>
        <dbReference type="PROSITE-ProRule" id="PRU00169"/>
    </source>
</evidence>
<dbReference type="GO" id="GO:0032993">
    <property type="term" value="C:protein-DNA complex"/>
    <property type="evidence" value="ECO:0007669"/>
    <property type="project" value="TreeGrafter"/>
</dbReference>
<reference evidence="8 9" key="1">
    <citation type="journal article" date="2018" name="Int. J. Syst. Evol. Microbiol.">
        <title>Pseudooceanicola lipolyticus sp. nov., a marine alphaproteobacterium, reclassification of Oceanicola flagellatus as Pseudooceanicola flagellatus comb. nov. and emended description of the genus Pseudooceanicola.</title>
        <authorList>
            <person name="Huang M.-M."/>
            <person name="Guo L.-L."/>
            <person name="Wu Y.-H."/>
            <person name="Lai Q.-L."/>
            <person name="Shao Z.-Z."/>
            <person name="Wang C.-S."/>
            <person name="Wu M."/>
            <person name="Xu X.-W."/>
        </authorList>
    </citation>
    <scope>NUCLEOTIDE SEQUENCE [LARGE SCALE GENOMIC DNA]</scope>
    <source>
        <strain evidence="8 9">157</strain>
    </source>
</reference>
<keyword evidence="5" id="KW-0804">Transcription</keyword>
<keyword evidence="3" id="KW-0805">Transcription regulation</keyword>
<evidence type="ECO:0000256" key="3">
    <source>
        <dbReference type="ARBA" id="ARBA00023015"/>
    </source>
</evidence>
<dbReference type="GO" id="GO:0000976">
    <property type="term" value="F:transcription cis-regulatory region binding"/>
    <property type="evidence" value="ECO:0007669"/>
    <property type="project" value="TreeGrafter"/>
</dbReference>
<dbReference type="SMART" id="SM00448">
    <property type="entry name" value="REC"/>
    <property type="match status" value="1"/>
</dbReference>
<keyword evidence="9" id="KW-1185">Reference proteome</keyword>
<protein>
    <submittedName>
        <fullName evidence="8">Response regulator</fullName>
    </submittedName>
</protein>
<feature type="domain" description="Response regulatory" evidence="7">
    <location>
        <begin position="2"/>
        <end position="121"/>
    </location>
</feature>
<dbReference type="OrthoDB" id="7326651at2"/>
<accession>A0A2M8IVI8</accession>
<sequence>MQILAVDDDPIIHDLLRQSLSGKGFADITTAESAEDAMEIIERSGRPFETFLLDIQLPDSDGIRLCERIRAIPEYKLAPIIMITASRKPELMERAFAAGATDYVTKPFDGLELATRLNLAAMLSRSIMRERMNRHTLWELSRQTRISFDERVSLSSVYGVSDFLEVENSLLRSSGGCYALSLMAVEICGARALYNAVPPSEFRQHLEQVAAAISKSVDVASTQIAYAGRGLFVLVKHGRKRTDLVELEQRMQSCLNTSWLAVSERAPNAPELHMREISGNRLWSGTAASNALNNFLNKTSRVPVRNTIEENRITAAMRRAPRMK</sequence>
<dbReference type="AlphaFoldDB" id="A0A2M8IVI8"/>
<name>A0A2M8IVI8_9RHOB</name>
<dbReference type="InterPro" id="IPR011006">
    <property type="entry name" value="CheY-like_superfamily"/>
</dbReference>
<comment type="caution">
    <text evidence="8">The sequence shown here is derived from an EMBL/GenBank/DDBJ whole genome shotgun (WGS) entry which is preliminary data.</text>
</comment>
<dbReference type="GO" id="GO:0000156">
    <property type="term" value="F:phosphorelay response regulator activity"/>
    <property type="evidence" value="ECO:0007669"/>
    <property type="project" value="TreeGrafter"/>
</dbReference>
<dbReference type="PANTHER" id="PTHR48111">
    <property type="entry name" value="REGULATOR OF RPOS"/>
    <property type="match status" value="1"/>
</dbReference>
<dbReference type="PANTHER" id="PTHR48111:SF1">
    <property type="entry name" value="TWO-COMPONENT RESPONSE REGULATOR ORR33"/>
    <property type="match status" value="1"/>
</dbReference>
<dbReference type="Proteomes" id="UP000231553">
    <property type="component" value="Unassembled WGS sequence"/>
</dbReference>
<dbReference type="GO" id="GO:0005829">
    <property type="term" value="C:cytosol"/>
    <property type="evidence" value="ECO:0007669"/>
    <property type="project" value="TreeGrafter"/>
</dbReference>
<keyword evidence="4" id="KW-0238">DNA-binding</keyword>